<gene>
    <name evidence="1" type="ORF">PGT21_014138</name>
</gene>
<sequence length="244" mass="26695">MWYRYFAGKGVKVIQTTLSLFLEKFVNHTQKPSSPSSSPHIYTQLTQLSHPHLHPARPDLPTSSLSSQVTQLFPAHLQPAHPALPPSSLSPQLTQLTQTHLHPALPDLPHTFNPSSSSHIYTQISQLSQLSQPLPPPQLTQLSALPPPFTPSLPSSSPHIYTQLTQLSDCPGTFSPSSPTHIYIQLTQLFPISSLSSCLKFTPGCTLHNVLRHRQICDLAALASSKILISNGVVNPTPLTRTIL</sequence>
<reference evidence="1 2" key="1">
    <citation type="submission" date="2019-05" db="EMBL/GenBank/DDBJ databases">
        <title>Emergence of the Ug99 lineage of the wheat stem rust pathogen through somatic hybridization.</title>
        <authorList>
            <person name="Li F."/>
            <person name="Upadhyaya N.M."/>
            <person name="Sperschneider J."/>
            <person name="Matny O."/>
            <person name="Nguyen-Phuc H."/>
            <person name="Mago R."/>
            <person name="Raley C."/>
            <person name="Miller M.E."/>
            <person name="Silverstein K.A.T."/>
            <person name="Henningsen E."/>
            <person name="Hirsch C.D."/>
            <person name="Visser B."/>
            <person name="Pretorius Z.A."/>
            <person name="Steffenson B.J."/>
            <person name="Schwessinger B."/>
            <person name="Dodds P.N."/>
            <person name="Figueroa M."/>
        </authorList>
    </citation>
    <scope>NUCLEOTIDE SEQUENCE [LARGE SCALE GENOMIC DNA]</scope>
    <source>
        <strain evidence="1">21-0</strain>
    </source>
</reference>
<dbReference type="AlphaFoldDB" id="A0A5B0LYR0"/>
<protein>
    <submittedName>
        <fullName evidence="1">Uncharacterized protein</fullName>
    </submittedName>
</protein>
<proteinExistence type="predicted"/>
<dbReference type="Proteomes" id="UP000324748">
    <property type="component" value="Unassembled WGS sequence"/>
</dbReference>
<dbReference type="EMBL" id="VSWC01000183">
    <property type="protein sequence ID" value="KAA1069149.1"/>
    <property type="molecule type" value="Genomic_DNA"/>
</dbReference>
<accession>A0A5B0LYR0</accession>
<keyword evidence="2" id="KW-1185">Reference proteome</keyword>
<comment type="caution">
    <text evidence="1">The sequence shown here is derived from an EMBL/GenBank/DDBJ whole genome shotgun (WGS) entry which is preliminary data.</text>
</comment>
<evidence type="ECO:0000313" key="2">
    <source>
        <dbReference type="Proteomes" id="UP000324748"/>
    </source>
</evidence>
<evidence type="ECO:0000313" key="1">
    <source>
        <dbReference type="EMBL" id="KAA1069149.1"/>
    </source>
</evidence>
<organism evidence="1 2">
    <name type="scientific">Puccinia graminis f. sp. tritici</name>
    <dbReference type="NCBI Taxonomy" id="56615"/>
    <lineage>
        <taxon>Eukaryota</taxon>
        <taxon>Fungi</taxon>
        <taxon>Dikarya</taxon>
        <taxon>Basidiomycota</taxon>
        <taxon>Pucciniomycotina</taxon>
        <taxon>Pucciniomycetes</taxon>
        <taxon>Pucciniales</taxon>
        <taxon>Pucciniaceae</taxon>
        <taxon>Puccinia</taxon>
    </lineage>
</organism>
<name>A0A5B0LYR0_PUCGR</name>